<comment type="similarity">
    <text evidence="3">Belongs to the glycosyltransferase 6 family.</text>
</comment>
<evidence type="ECO:0000256" key="8">
    <source>
        <dbReference type="ARBA" id="ARBA00022989"/>
    </source>
</evidence>
<dbReference type="Gene3D" id="3.90.550.10">
    <property type="entry name" value="Spore Coat Polysaccharide Biosynthesis Protein SpsA, Chain A"/>
    <property type="match status" value="2"/>
</dbReference>
<dbReference type="Proteomes" id="UP000289886">
    <property type="component" value="Unassembled WGS sequence"/>
</dbReference>
<accession>A0A444UTH3</accession>
<evidence type="ECO:0000313" key="11">
    <source>
        <dbReference type="Proteomes" id="UP000289886"/>
    </source>
</evidence>
<evidence type="ECO:0000256" key="9">
    <source>
        <dbReference type="ARBA" id="ARBA00023136"/>
    </source>
</evidence>
<keyword evidence="11" id="KW-1185">Reference proteome</keyword>
<evidence type="ECO:0000256" key="2">
    <source>
        <dbReference type="ARBA" id="ARBA00004606"/>
    </source>
</evidence>
<reference evidence="10 11" key="1">
    <citation type="submission" date="2019-01" db="EMBL/GenBank/DDBJ databases">
        <title>Draft Genome and Complete Hox-Cluster Characterization of the Sterlet Sturgeon (Acipenser ruthenus).</title>
        <authorList>
            <person name="Wei Q."/>
        </authorList>
    </citation>
    <scope>NUCLEOTIDE SEQUENCE [LARGE SCALE GENOMIC DNA]</scope>
    <source>
        <strain evidence="10">WHYD16114868_AA</strain>
        <tissue evidence="10">Blood</tissue>
    </source>
</reference>
<keyword evidence="5 10" id="KW-0808">Transferase</keyword>
<evidence type="ECO:0000256" key="1">
    <source>
        <dbReference type="ARBA" id="ARBA00001936"/>
    </source>
</evidence>
<dbReference type="EMBL" id="SCEB01008732">
    <property type="protein sequence ID" value="RXM91447.1"/>
    <property type="molecule type" value="Genomic_DNA"/>
</dbReference>
<dbReference type="GO" id="GO:0031982">
    <property type="term" value="C:vesicle"/>
    <property type="evidence" value="ECO:0007669"/>
    <property type="project" value="TreeGrafter"/>
</dbReference>
<dbReference type="InterPro" id="IPR005076">
    <property type="entry name" value="Glyco_trans_6"/>
</dbReference>
<dbReference type="AlphaFoldDB" id="A0A444UTH3"/>
<organism evidence="10 11">
    <name type="scientific">Acipenser ruthenus</name>
    <name type="common">Sterlet sturgeon</name>
    <dbReference type="NCBI Taxonomy" id="7906"/>
    <lineage>
        <taxon>Eukaryota</taxon>
        <taxon>Metazoa</taxon>
        <taxon>Chordata</taxon>
        <taxon>Craniata</taxon>
        <taxon>Vertebrata</taxon>
        <taxon>Euteleostomi</taxon>
        <taxon>Actinopterygii</taxon>
        <taxon>Chondrostei</taxon>
        <taxon>Acipenseriformes</taxon>
        <taxon>Acipenseridae</taxon>
        <taxon>Acipenser</taxon>
    </lineage>
</organism>
<dbReference type="Pfam" id="PF03414">
    <property type="entry name" value="Glyco_transf_6"/>
    <property type="match status" value="1"/>
</dbReference>
<evidence type="ECO:0000256" key="5">
    <source>
        <dbReference type="ARBA" id="ARBA00022679"/>
    </source>
</evidence>
<dbReference type="GO" id="GO:0016020">
    <property type="term" value="C:membrane"/>
    <property type="evidence" value="ECO:0007669"/>
    <property type="project" value="UniProtKB-SubCell"/>
</dbReference>
<evidence type="ECO:0000256" key="6">
    <source>
        <dbReference type="ARBA" id="ARBA00022692"/>
    </source>
</evidence>
<dbReference type="InterPro" id="IPR029044">
    <property type="entry name" value="Nucleotide-diphossugar_trans"/>
</dbReference>
<keyword evidence="7" id="KW-0735">Signal-anchor</keyword>
<dbReference type="GO" id="GO:0016758">
    <property type="term" value="F:hexosyltransferase activity"/>
    <property type="evidence" value="ECO:0007669"/>
    <property type="project" value="InterPro"/>
</dbReference>
<protein>
    <submittedName>
        <fullName evidence="10">Globoside alpha-1,3-N-acetylgalactosaminyltransferase 1</fullName>
    </submittedName>
</protein>
<comment type="cofactor">
    <cofactor evidence="1">
        <name>Mn(2+)</name>
        <dbReference type="ChEBI" id="CHEBI:29035"/>
    </cofactor>
</comment>
<dbReference type="GO" id="GO:0005794">
    <property type="term" value="C:Golgi apparatus"/>
    <property type="evidence" value="ECO:0007669"/>
    <property type="project" value="TreeGrafter"/>
</dbReference>
<comment type="subcellular location">
    <subcellularLocation>
        <location evidence="2">Membrane</location>
        <topology evidence="2">Single-pass type II membrane protein</topology>
    </subcellularLocation>
</comment>
<dbReference type="GO" id="GO:0005975">
    <property type="term" value="P:carbohydrate metabolic process"/>
    <property type="evidence" value="ECO:0007669"/>
    <property type="project" value="InterPro"/>
</dbReference>
<name>A0A444UTH3_ACIRT</name>
<evidence type="ECO:0000256" key="3">
    <source>
        <dbReference type="ARBA" id="ARBA00010413"/>
    </source>
</evidence>
<proteinExistence type="inferred from homology"/>
<dbReference type="FunFam" id="3.90.550.10:FF:000022">
    <property type="entry name" value="Histo-blood group ABO system transferase"/>
    <property type="match status" value="1"/>
</dbReference>
<gene>
    <name evidence="10" type="ORF">EOD39_21168</name>
</gene>
<dbReference type="PANTHER" id="PTHR10462:SF49">
    <property type="entry name" value="GLOBOSIDE ALPHA-1,3-N-ACETYLGALACTOSAMINYLTRANSFERASE 1"/>
    <property type="match status" value="1"/>
</dbReference>
<comment type="caution">
    <text evidence="10">The sequence shown here is derived from an EMBL/GenBank/DDBJ whole genome shotgun (WGS) entry which is preliminary data.</text>
</comment>
<keyword evidence="4" id="KW-0328">Glycosyltransferase</keyword>
<dbReference type="SUPFAM" id="SSF53448">
    <property type="entry name" value="Nucleotide-diphospho-sugar transferases"/>
    <property type="match status" value="2"/>
</dbReference>
<sequence>MTVTPWLATVVWDGTFDSSIIDSLYQPQNLTIGTTVFAIGKYTRFIKGFLETAEKHFLVGYKVNYYIFTDKPDEVPSVALGMQRNLSVITVRLDVMTVTPWLAPVIWDGTFDSSIIDSLYQPQNLTIGTTVFAIGKYTRFIKGFLETAEKHFLVGYKVNYYIFTDKPDEVPSVALGMQRNLSVITVSKFFRWQEISMRRMERILNTIEERLLKEVDYLYCLDVDMLFHNHWGAEVLSTLVAAVHPGYYKNPREVFPYERRPASQAYVPLDQGDFYYAGAMIGGLIENVRALTRTCHQAILIDKQNDIEAAWQEESHLNKYFLQHKPTKLLSPEYLWDDTKPKPPEIHFIRFSTVLKNYAEVRENV</sequence>
<evidence type="ECO:0000256" key="4">
    <source>
        <dbReference type="ARBA" id="ARBA00022676"/>
    </source>
</evidence>
<dbReference type="CDD" id="cd02515">
    <property type="entry name" value="Glyco_transf_6"/>
    <property type="match status" value="1"/>
</dbReference>
<keyword evidence="6" id="KW-0812">Transmembrane</keyword>
<keyword evidence="9" id="KW-0472">Membrane</keyword>
<evidence type="ECO:0000313" key="10">
    <source>
        <dbReference type="EMBL" id="RXM91447.1"/>
    </source>
</evidence>
<keyword evidence="8" id="KW-1133">Transmembrane helix</keyword>
<evidence type="ECO:0000256" key="7">
    <source>
        <dbReference type="ARBA" id="ARBA00022968"/>
    </source>
</evidence>
<dbReference type="PANTHER" id="PTHR10462">
    <property type="entry name" value="GLYCOSYLTRANSFERASE-RELATED"/>
    <property type="match status" value="1"/>
</dbReference>